<dbReference type="AlphaFoldDB" id="A0A0A9TB35"/>
<name>A0A0A9TB35_ARUDO</name>
<proteinExistence type="predicted"/>
<accession>A0A0A9TB35</accession>
<reference evidence="1" key="2">
    <citation type="journal article" date="2015" name="Data Brief">
        <title>Shoot transcriptome of the giant reed, Arundo donax.</title>
        <authorList>
            <person name="Barrero R.A."/>
            <person name="Guerrero F.D."/>
            <person name="Moolhuijzen P."/>
            <person name="Goolsby J.A."/>
            <person name="Tidwell J."/>
            <person name="Bellgard S.E."/>
            <person name="Bellgard M.I."/>
        </authorList>
    </citation>
    <scope>NUCLEOTIDE SEQUENCE</scope>
    <source>
        <tissue evidence="1">Shoot tissue taken approximately 20 cm above the soil surface</tissue>
    </source>
</reference>
<evidence type="ECO:0000313" key="1">
    <source>
        <dbReference type="EMBL" id="JAD16597.1"/>
    </source>
</evidence>
<reference evidence="1" key="1">
    <citation type="submission" date="2014-09" db="EMBL/GenBank/DDBJ databases">
        <authorList>
            <person name="Magalhaes I.L.F."/>
            <person name="Oliveira U."/>
            <person name="Santos F.R."/>
            <person name="Vidigal T.H.D.A."/>
            <person name="Brescovit A.D."/>
            <person name="Santos A.J."/>
        </authorList>
    </citation>
    <scope>NUCLEOTIDE SEQUENCE</scope>
    <source>
        <tissue evidence="1">Shoot tissue taken approximately 20 cm above the soil surface</tissue>
    </source>
</reference>
<organism evidence="1">
    <name type="scientific">Arundo donax</name>
    <name type="common">Giant reed</name>
    <name type="synonym">Donax arundinaceus</name>
    <dbReference type="NCBI Taxonomy" id="35708"/>
    <lineage>
        <taxon>Eukaryota</taxon>
        <taxon>Viridiplantae</taxon>
        <taxon>Streptophyta</taxon>
        <taxon>Embryophyta</taxon>
        <taxon>Tracheophyta</taxon>
        <taxon>Spermatophyta</taxon>
        <taxon>Magnoliopsida</taxon>
        <taxon>Liliopsida</taxon>
        <taxon>Poales</taxon>
        <taxon>Poaceae</taxon>
        <taxon>PACMAD clade</taxon>
        <taxon>Arundinoideae</taxon>
        <taxon>Arundineae</taxon>
        <taxon>Arundo</taxon>
    </lineage>
</organism>
<dbReference type="EMBL" id="GBRH01281298">
    <property type="protein sequence ID" value="JAD16597.1"/>
    <property type="molecule type" value="Transcribed_RNA"/>
</dbReference>
<protein>
    <submittedName>
        <fullName evidence="1">Uncharacterized protein</fullName>
    </submittedName>
</protein>
<sequence>MFFKNSLTIVWFRVLMPLFSVTCFILAVLC</sequence>